<dbReference type="InterPro" id="IPR027806">
    <property type="entry name" value="HARBI1_dom"/>
</dbReference>
<dbReference type="EMBL" id="CAACVG010006804">
    <property type="protein sequence ID" value="VEN41870.1"/>
    <property type="molecule type" value="Genomic_DNA"/>
</dbReference>
<dbReference type="AlphaFoldDB" id="A0A653C1X7"/>
<dbReference type="Pfam" id="PF13359">
    <property type="entry name" value="DDE_Tnp_4"/>
    <property type="match status" value="1"/>
</dbReference>
<dbReference type="GO" id="GO:0046872">
    <property type="term" value="F:metal ion binding"/>
    <property type="evidence" value="ECO:0007669"/>
    <property type="project" value="UniProtKB-KW"/>
</dbReference>
<dbReference type="OrthoDB" id="5978526at2759"/>
<comment type="cofactor">
    <cofactor evidence="1">
        <name>a divalent metal cation</name>
        <dbReference type="ChEBI" id="CHEBI:60240"/>
    </cofactor>
</comment>
<keyword evidence="7" id="KW-1185">Reference proteome</keyword>
<name>A0A653C1X7_CALMS</name>
<dbReference type="PANTHER" id="PTHR34615:SF1">
    <property type="entry name" value="PX DOMAIN-CONTAINING PROTEIN"/>
    <property type="match status" value="1"/>
</dbReference>
<evidence type="ECO:0000313" key="4">
    <source>
        <dbReference type="EMBL" id="VEN36083.1"/>
    </source>
</evidence>
<accession>A0A653C1X7</accession>
<dbReference type="EMBL" id="CAACVG010003578">
    <property type="protein sequence ID" value="VEN37624.1"/>
    <property type="molecule type" value="Genomic_DNA"/>
</dbReference>
<protein>
    <recommendedName>
        <fullName evidence="3">DDE Tnp4 domain-containing protein</fullName>
    </recommendedName>
</protein>
<evidence type="ECO:0000259" key="3">
    <source>
        <dbReference type="Pfam" id="PF13359"/>
    </source>
</evidence>
<dbReference type="Proteomes" id="UP000410492">
    <property type="component" value="Unassembled WGS sequence"/>
</dbReference>
<sequence length="357" mass="41466">MEEMLEAAILGGATDDDIEYIILDNVLINRDTEQHRNERARFSLDNYSDKEIKEMFRFERHDIPRLANILGIPEEVRTPRRVKVDNLVALCIVLRRLAYPNRLRDIAPMWNLSPQAISEVFLTTMDIIIRNNGRFLDRLQNLQWLDRNKMQYYAQAIRAKGGAVENCWGFMDGTARQICRPSVLQENYYSGHKRAHCLKFQSILCPDGIIANLKGPYEGRRHDAGIFRASEIYAELEQVAVFSENEKFCLFADQGYGVMELVLTPFPNRQGLLQPYQRQFNESMRKLRVAVEWGFQKPITQFAFVDFKKNQKILMQDVPNMYKTAILLSNCHTCLYGSQSAEYFHVTPPTLDVYFGV</sequence>
<evidence type="ECO:0000313" key="6">
    <source>
        <dbReference type="EMBL" id="VEN41870.1"/>
    </source>
</evidence>
<dbReference type="PANTHER" id="PTHR34615">
    <property type="entry name" value="PX DOMAIN-CONTAINING PROTEIN"/>
    <property type="match status" value="1"/>
</dbReference>
<evidence type="ECO:0000313" key="7">
    <source>
        <dbReference type="Proteomes" id="UP000410492"/>
    </source>
</evidence>
<dbReference type="EMBL" id="CAACVG010002138">
    <property type="protein sequence ID" value="VEN36083.1"/>
    <property type="molecule type" value="Genomic_DNA"/>
</dbReference>
<proteinExistence type="predicted"/>
<reference evidence="6 7" key="1">
    <citation type="submission" date="2019-01" db="EMBL/GenBank/DDBJ databases">
        <authorList>
            <person name="Sayadi A."/>
        </authorList>
    </citation>
    <scope>NUCLEOTIDE SEQUENCE [LARGE SCALE GENOMIC DNA]</scope>
</reference>
<evidence type="ECO:0000313" key="5">
    <source>
        <dbReference type="EMBL" id="VEN37624.1"/>
    </source>
</evidence>
<evidence type="ECO:0000256" key="1">
    <source>
        <dbReference type="ARBA" id="ARBA00001968"/>
    </source>
</evidence>
<gene>
    <name evidence="4" type="ORF">CALMAC_LOCUS1801</name>
    <name evidence="5" type="ORF">CALMAC_LOCUS2819</name>
    <name evidence="6" type="ORF">CALMAC_LOCUS5544</name>
</gene>
<feature type="domain" description="DDE Tnp4" evidence="3">
    <location>
        <begin position="171"/>
        <end position="330"/>
    </location>
</feature>
<keyword evidence="2" id="KW-0479">Metal-binding</keyword>
<evidence type="ECO:0000256" key="2">
    <source>
        <dbReference type="ARBA" id="ARBA00022723"/>
    </source>
</evidence>
<organism evidence="6 7">
    <name type="scientific">Callosobruchus maculatus</name>
    <name type="common">Southern cowpea weevil</name>
    <name type="synonym">Pulse bruchid</name>
    <dbReference type="NCBI Taxonomy" id="64391"/>
    <lineage>
        <taxon>Eukaryota</taxon>
        <taxon>Metazoa</taxon>
        <taxon>Ecdysozoa</taxon>
        <taxon>Arthropoda</taxon>
        <taxon>Hexapoda</taxon>
        <taxon>Insecta</taxon>
        <taxon>Pterygota</taxon>
        <taxon>Neoptera</taxon>
        <taxon>Endopterygota</taxon>
        <taxon>Coleoptera</taxon>
        <taxon>Polyphaga</taxon>
        <taxon>Cucujiformia</taxon>
        <taxon>Chrysomeloidea</taxon>
        <taxon>Chrysomelidae</taxon>
        <taxon>Bruchinae</taxon>
        <taxon>Bruchini</taxon>
        <taxon>Callosobruchus</taxon>
    </lineage>
</organism>